<dbReference type="SUPFAM" id="SSF141571">
    <property type="entry name" value="Pentapeptide repeat-like"/>
    <property type="match status" value="1"/>
</dbReference>
<protein>
    <submittedName>
        <fullName evidence="2">Uncharacterized protein</fullName>
    </submittedName>
</protein>
<keyword evidence="3" id="KW-1185">Reference proteome</keyword>
<dbReference type="PANTHER" id="PTHR42999:SF1">
    <property type="entry name" value="PENTAPEPTIDE REPEAT-CONTAINING PROTEIN"/>
    <property type="match status" value="1"/>
</dbReference>
<dbReference type="Proteomes" id="UP000000305">
    <property type="component" value="Unassembled WGS sequence"/>
</dbReference>
<dbReference type="AlphaFoldDB" id="E9HHF9"/>
<dbReference type="HOGENOM" id="CLU_562921_0_0_1"/>
<evidence type="ECO:0000256" key="1">
    <source>
        <dbReference type="SAM" id="MobiDB-lite"/>
    </source>
</evidence>
<dbReference type="Gene3D" id="2.160.20.80">
    <property type="entry name" value="E3 ubiquitin-protein ligase SopA"/>
    <property type="match status" value="1"/>
</dbReference>
<evidence type="ECO:0000313" key="3">
    <source>
        <dbReference type="Proteomes" id="UP000000305"/>
    </source>
</evidence>
<feature type="region of interest" description="Disordered" evidence="1">
    <location>
        <begin position="125"/>
        <end position="149"/>
    </location>
</feature>
<dbReference type="InterPro" id="IPR052949">
    <property type="entry name" value="PA_immunity-related"/>
</dbReference>
<dbReference type="EMBL" id="GL732648">
    <property type="protein sequence ID" value="EFX68821.1"/>
    <property type="molecule type" value="Genomic_DNA"/>
</dbReference>
<organism evidence="2 3">
    <name type="scientific">Daphnia pulex</name>
    <name type="common">Water flea</name>
    <dbReference type="NCBI Taxonomy" id="6669"/>
    <lineage>
        <taxon>Eukaryota</taxon>
        <taxon>Metazoa</taxon>
        <taxon>Ecdysozoa</taxon>
        <taxon>Arthropoda</taxon>
        <taxon>Crustacea</taxon>
        <taxon>Branchiopoda</taxon>
        <taxon>Diplostraca</taxon>
        <taxon>Cladocera</taxon>
        <taxon>Anomopoda</taxon>
        <taxon>Daphniidae</taxon>
        <taxon>Daphnia</taxon>
    </lineage>
</organism>
<accession>E9HHF9</accession>
<sequence length="485" mass="53989">MPKKVKSDKEWRERLNEYAHNKFRFGQGQKPPPQSKWAKLIKQIELCPLKSGRTRDAVGRSLSCTCNFHLKEIEVKSCSNLPQFEKEKANFTSPTFSSTSANHTDSSSSNLTHCEKDKAKFTSSTFSSASADDTDSSSSNLPQSDKDKAKFTSSTFSSASTDHVQNSTLLSSSFTSPASSSSHSYDSPSYNSDPLLNGLRPLLLDKESTSQEFKSSSTGNAVTKLMESPQQKTDFSQRLPLGRLIFPSRSRLAQQVVPGWRSKSFRAGVASRFEPASADRLSRKVHISRVTLPAGVTLYLTELQKKKSAPHTPVEPDLLAEATGGTSPIPRVTEEIKWRPAVETETDTSIFDNVDEFIRLPVDDIIKRLQEERITGSPDLRNRAGFLDQLWRADLSPEFDWNTYSGELNEATGFRGWESDDDTLSTFDLDLIYPDEDMALTQAAIDTQQVAGQNNTAALVTGMRTLAAQRKLEIFQFFQAKVIVR</sequence>
<feature type="compositionally biased region" description="Low complexity" evidence="1">
    <location>
        <begin position="125"/>
        <end position="139"/>
    </location>
</feature>
<proteinExistence type="predicted"/>
<feature type="compositionally biased region" description="Low complexity" evidence="1">
    <location>
        <begin position="97"/>
        <end position="110"/>
    </location>
</feature>
<evidence type="ECO:0000313" key="2">
    <source>
        <dbReference type="EMBL" id="EFX68821.1"/>
    </source>
</evidence>
<dbReference type="PANTHER" id="PTHR42999">
    <property type="entry name" value="ANTIBIOTIC RESISTANCE PROTEIN MCBG"/>
    <property type="match status" value="1"/>
</dbReference>
<gene>
    <name evidence="2" type="ORF">DAPPUDRAFT_114224</name>
</gene>
<name>E9HHF9_DAPPU</name>
<feature type="region of interest" description="Disordered" evidence="1">
    <location>
        <begin position="92"/>
        <end position="112"/>
    </location>
</feature>
<dbReference type="KEGG" id="dpx:DAPPUDRAFT_114224"/>
<reference evidence="2 3" key="1">
    <citation type="journal article" date="2011" name="Science">
        <title>The ecoresponsive genome of Daphnia pulex.</title>
        <authorList>
            <person name="Colbourne J.K."/>
            <person name="Pfrender M.E."/>
            <person name="Gilbert D."/>
            <person name="Thomas W.K."/>
            <person name="Tucker A."/>
            <person name="Oakley T.H."/>
            <person name="Tokishita S."/>
            <person name="Aerts A."/>
            <person name="Arnold G.J."/>
            <person name="Basu M.K."/>
            <person name="Bauer D.J."/>
            <person name="Caceres C.E."/>
            <person name="Carmel L."/>
            <person name="Casola C."/>
            <person name="Choi J.H."/>
            <person name="Detter J.C."/>
            <person name="Dong Q."/>
            <person name="Dusheyko S."/>
            <person name="Eads B.D."/>
            <person name="Frohlich T."/>
            <person name="Geiler-Samerotte K.A."/>
            <person name="Gerlach D."/>
            <person name="Hatcher P."/>
            <person name="Jogdeo S."/>
            <person name="Krijgsveld J."/>
            <person name="Kriventseva E.V."/>
            <person name="Kultz D."/>
            <person name="Laforsch C."/>
            <person name="Lindquist E."/>
            <person name="Lopez J."/>
            <person name="Manak J.R."/>
            <person name="Muller J."/>
            <person name="Pangilinan J."/>
            <person name="Patwardhan R.P."/>
            <person name="Pitluck S."/>
            <person name="Pritham E.J."/>
            <person name="Rechtsteiner A."/>
            <person name="Rho M."/>
            <person name="Rogozin I.B."/>
            <person name="Sakarya O."/>
            <person name="Salamov A."/>
            <person name="Schaack S."/>
            <person name="Shapiro H."/>
            <person name="Shiga Y."/>
            <person name="Skalitzky C."/>
            <person name="Smith Z."/>
            <person name="Souvorov A."/>
            <person name="Sung W."/>
            <person name="Tang Z."/>
            <person name="Tsuchiya D."/>
            <person name="Tu H."/>
            <person name="Vos H."/>
            <person name="Wang M."/>
            <person name="Wolf Y.I."/>
            <person name="Yamagata H."/>
            <person name="Yamada T."/>
            <person name="Ye Y."/>
            <person name="Shaw J.R."/>
            <person name="Andrews J."/>
            <person name="Crease T.J."/>
            <person name="Tang H."/>
            <person name="Lucas S.M."/>
            <person name="Robertson H.M."/>
            <person name="Bork P."/>
            <person name="Koonin E.V."/>
            <person name="Zdobnov E.M."/>
            <person name="Grigoriev I.V."/>
            <person name="Lynch M."/>
            <person name="Boore J.L."/>
        </authorList>
    </citation>
    <scope>NUCLEOTIDE SEQUENCE [LARGE SCALE GENOMIC DNA]</scope>
</reference>
<dbReference type="InParanoid" id="E9HHF9"/>